<sequence>MVWGNFGNAENCAIGNRIYIPESHPQYDKAYAMVLAGFSANKEVHFYVTGCQKVGWYNSTEDAFNYSVHTIHIRQP</sequence>
<accession>A0A0F6TP65</accession>
<reference evidence="1 2" key="1">
    <citation type="submission" date="2015-02" db="EMBL/GenBank/DDBJ databases">
        <title>Complete genome sequence of Kangiella geojedonensis strain YCS-5T.</title>
        <authorList>
            <person name="Kim K.M."/>
        </authorList>
    </citation>
    <scope>NUCLEOTIDE SEQUENCE [LARGE SCALE GENOMIC DNA]</scope>
    <source>
        <strain evidence="1 2">YCS-5</strain>
    </source>
</reference>
<dbReference type="RefSeq" id="WP_052735156.1">
    <property type="nucleotide sequence ID" value="NZ_CP010975.1"/>
</dbReference>
<keyword evidence="2" id="KW-1185">Reference proteome</keyword>
<dbReference type="EMBL" id="CP010975">
    <property type="protein sequence ID" value="AKE51280.1"/>
    <property type="molecule type" value="Genomic_DNA"/>
</dbReference>
<gene>
    <name evidence="1" type="ORF">TQ33_0292</name>
</gene>
<proteinExistence type="predicted"/>
<dbReference type="STRING" id="914150.TQ33_0292"/>
<dbReference type="Proteomes" id="UP000034071">
    <property type="component" value="Chromosome"/>
</dbReference>
<evidence type="ECO:0000313" key="2">
    <source>
        <dbReference type="Proteomes" id="UP000034071"/>
    </source>
</evidence>
<evidence type="ECO:0000313" key="1">
    <source>
        <dbReference type="EMBL" id="AKE51280.1"/>
    </source>
</evidence>
<dbReference type="AlphaFoldDB" id="A0A0F6TP65"/>
<dbReference type="KEGG" id="kge:TQ33_0292"/>
<name>A0A0F6TP65_9GAMM</name>
<protein>
    <submittedName>
        <fullName evidence="1">Uncharacterized protein</fullName>
    </submittedName>
</protein>
<organism evidence="1 2">
    <name type="scientific">Kangiella geojedonensis</name>
    <dbReference type="NCBI Taxonomy" id="914150"/>
    <lineage>
        <taxon>Bacteria</taxon>
        <taxon>Pseudomonadati</taxon>
        <taxon>Pseudomonadota</taxon>
        <taxon>Gammaproteobacteria</taxon>
        <taxon>Kangiellales</taxon>
        <taxon>Kangiellaceae</taxon>
        <taxon>Kangiella</taxon>
    </lineage>
</organism>
<dbReference type="HOGENOM" id="CLU_2649600_0_0_6"/>